<protein>
    <submittedName>
        <fullName evidence="6">Efflux RND transporter periplasmic adaptor subunit</fullName>
    </submittedName>
</protein>
<dbReference type="PANTHER" id="PTHR30469:SF15">
    <property type="entry name" value="HLYD FAMILY OF SECRETION PROTEINS"/>
    <property type="match status" value="1"/>
</dbReference>
<feature type="domain" description="CusB-like beta-barrel" evidence="4">
    <location>
        <begin position="213"/>
        <end position="285"/>
    </location>
</feature>
<evidence type="ECO:0000259" key="4">
    <source>
        <dbReference type="Pfam" id="PF25954"/>
    </source>
</evidence>
<evidence type="ECO:0000259" key="5">
    <source>
        <dbReference type="Pfam" id="PF25989"/>
    </source>
</evidence>
<organism evidence="6 7">
    <name type="scientific">Pendulispora albinea</name>
    <dbReference type="NCBI Taxonomy" id="2741071"/>
    <lineage>
        <taxon>Bacteria</taxon>
        <taxon>Pseudomonadati</taxon>
        <taxon>Myxococcota</taxon>
        <taxon>Myxococcia</taxon>
        <taxon>Myxococcales</taxon>
        <taxon>Sorangiineae</taxon>
        <taxon>Pendulisporaceae</taxon>
        <taxon>Pendulispora</taxon>
    </lineage>
</organism>
<feature type="domain" description="Multidrug resistance protein MdtA-like barrel-sandwich hybrid" evidence="3">
    <location>
        <begin position="68"/>
        <end position="206"/>
    </location>
</feature>
<dbReference type="Gene3D" id="2.40.30.170">
    <property type="match status" value="1"/>
</dbReference>
<dbReference type="InterPro" id="IPR058624">
    <property type="entry name" value="MdtA-like_HH"/>
</dbReference>
<reference evidence="6 7" key="1">
    <citation type="submission" date="2021-12" db="EMBL/GenBank/DDBJ databases">
        <title>Discovery of the Pendulisporaceae a myxobacterial family with distinct sporulation behavior and unique specialized metabolism.</title>
        <authorList>
            <person name="Garcia R."/>
            <person name="Popoff A."/>
            <person name="Bader C.D."/>
            <person name="Loehr J."/>
            <person name="Walesch S."/>
            <person name="Walt C."/>
            <person name="Boldt J."/>
            <person name="Bunk B."/>
            <person name="Haeckl F.J.F.P.J."/>
            <person name="Gunesch A.P."/>
            <person name="Birkelbach J."/>
            <person name="Nuebel U."/>
            <person name="Pietschmann T."/>
            <person name="Bach T."/>
            <person name="Mueller R."/>
        </authorList>
    </citation>
    <scope>NUCLEOTIDE SEQUENCE [LARGE SCALE GENOMIC DNA]</scope>
    <source>
        <strain evidence="6 7">MSr11954</strain>
    </source>
</reference>
<dbReference type="Gene3D" id="2.40.420.20">
    <property type="match status" value="1"/>
</dbReference>
<sequence length="358" mass="37812">MKNPAALVLCITLGLIPALDGCRGNKEPAGDSKKEAPRIAVDTAPVIERPMPDILPLTGTLQAELRSELTANASGRVVKTFVERGQKISLNAPLAQLDIRTAKVGLQQANASVAQVKTQLDSADAECARYDALLARGAITRQEYDKQSAECKQQRAALVVSQAKVAEAAITVGDGTIRAPFAGVVAERSVSVGDYVQPSSKVATLVVGDPLRLNLTVPEPRIAMVKEGQIVTFSAAAVPGKTFTGAVRYRSGEVRQTTRDLIVEAVVPNPDGELLPGMFVNVSLRLGEKPALVVPKSAVFATGNEKSVFVVKDGRLGLRIIKVGVEQGDVVEAENGVAKDEPVVLHPADTMSDGDRVK</sequence>
<evidence type="ECO:0000313" key="6">
    <source>
        <dbReference type="EMBL" id="WXB19638.1"/>
    </source>
</evidence>
<dbReference type="Gene3D" id="2.40.50.100">
    <property type="match status" value="1"/>
</dbReference>
<evidence type="ECO:0000259" key="3">
    <source>
        <dbReference type="Pfam" id="PF25917"/>
    </source>
</evidence>
<name>A0ABZ2MAV7_9BACT</name>
<dbReference type="InterPro" id="IPR058625">
    <property type="entry name" value="MdtA-like_BSH"/>
</dbReference>
<dbReference type="InterPro" id="IPR006143">
    <property type="entry name" value="RND_pump_MFP"/>
</dbReference>
<dbReference type="InterPro" id="IPR058637">
    <property type="entry name" value="YknX-like_C"/>
</dbReference>
<feature type="domain" description="YknX-like C-terminal permuted SH3-like" evidence="5">
    <location>
        <begin position="291"/>
        <end position="358"/>
    </location>
</feature>
<dbReference type="Pfam" id="PF25954">
    <property type="entry name" value="Beta-barrel_RND_2"/>
    <property type="match status" value="1"/>
</dbReference>
<proteinExistence type="inferred from homology"/>
<dbReference type="InterPro" id="IPR058792">
    <property type="entry name" value="Beta-barrel_RND_2"/>
</dbReference>
<dbReference type="Pfam" id="PF25989">
    <property type="entry name" value="YknX_C"/>
    <property type="match status" value="1"/>
</dbReference>
<dbReference type="Gene3D" id="1.10.287.470">
    <property type="entry name" value="Helix hairpin bin"/>
    <property type="match status" value="1"/>
</dbReference>
<comment type="similarity">
    <text evidence="1">Belongs to the membrane fusion protein (MFP) (TC 8.A.1) family.</text>
</comment>
<accession>A0ABZ2MAV7</accession>
<keyword evidence="7" id="KW-1185">Reference proteome</keyword>
<dbReference type="PANTHER" id="PTHR30469">
    <property type="entry name" value="MULTIDRUG RESISTANCE PROTEIN MDTA"/>
    <property type="match status" value="1"/>
</dbReference>
<dbReference type="Proteomes" id="UP001370348">
    <property type="component" value="Chromosome"/>
</dbReference>
<evidence type="ECO:0000256" key="1">
    <source>
        <dbReference type="ARBA" id="ARBA00009477"/>
    </source>
</evidence>
<dbReference type="Pfam" id="PF25917">
    <property type="entry name" value="BSH_RND"/>
    <property type="match status" value="1"/>
</dbReference>
<feature type="domain" description="Multidrug resistance protein MdtA-like alpha-helical hairpin" evidence="2">
    <location>
        <begin position="106"/>
        <end position="170"/>
    </location>
</feature>
<evidence type="ECO:0000259" key="2">
    <source>
        <dbReference type="Pfam" id="PF25876"/>
    </source>
</evidence>
<dbReference type="RefSeq" id="WP_394829243.1">
    <property type="nucleotide sequence ID" value="NZ_CP089984.1"/>
</dbReference>
<dbReference type="Pfam" id="PF25876">
    <property type="entry name" value="HH_MFP_RND"/>
    <property type="match status" value="1"/>
</dbReference>
<gene>
    <name evidence="6" type="ORF">LZC94_20725</name>
</gene>
<evidence type="ECO:0000313" key="7">
    <source>
        <dbReference type="Proteomes" id="UP001370348"/>
    </source>
</evidence>
<dbReference type="SUPFAM" id="SSF111369">
    <property type="entry name" value="HlyD-like secretion proteins"/>
    <property type="match status" value="1"/>
</dbReference>
<dbReference type="EMBL" id="CP089984">
    <property type="protein sequence ID" value="WXB19638.1"/>
    <property type="molecule type" value="Genomic_DNA"/>
</dbReference>
<dbReference type="NCBIfam" id="TIGR01730">
    <property type="entry name" value="RND_mfp"/>
    <property type="match status" value="1"/>
</dbReference>